<keyword evidence="4" id="KW-0812">Transmembrane</keyword>
<organism evidence="5 6">
    <name type="scientific">Cercopithifilaria johnstoni</name>
    <dbReference type="NCBI Taxonomy" id="2874296"/>
    <lineage>
        <taxon>Eukaryota</taxon>
        <taxon>Metazoa</taxon>
        <taxon>Ecdysozoa</taxon>
        <taxon>Nematoda</taxon>
        <taxon>Chromadorea</taxon>
        <taxon>Rhabditida</taxon>
        <taxon>Spirurina</taxon>
        <taxon>Spiruromorpha</taxon>
        <taxon>Filarioidea</taxon>
        <taxon>Onchocercidae</taxon>
        <taxon>Cercopithifilaria</taxon>
    </lineage>
</organism>
<keyword evidence="4" id="KW-0472">Membrane</keyword>
<comment type="caution">
    <text evidence="5">The sequence shown here is derived from an EMBL/GenBank/DDBJ whole genome shotgun (WGS) entry which is preliminary data.</text>
</comment>
<dbReference type="Proteomes" id="UP000746747">
    <property type="component" value="Unassembled WGS sequence"/>
</dbReference>
<evidence type="ECO:0000313" key="6">
    <source>
        <dbReference type="Proteomes" id="UP000746747"/>
    </source>
</evidence>
<gene>
    <name evidence="5" type="ORF">CJOHNSTONI_LOCUS1294</name>
</gene>
<dbReference type="PANTHER" id="PTHR44227">
    <property type="match status" value="1"/>
</dbReference>
<name>A0A8J2LXQ5_9BILA</name>
<evidence type="ECO:0000256" key="4">
    <source>
        <dbReference type="SAM" id="Phobius"/>
    </source>
</evidence>
<dbReference type="EMBL" id="CAKAEH010000393">
    <property type="protein sequence ID" value="CAG9530849.1"/>
    <property type="molecule type" value="Genomic_DNA"/>
</dbReference>
<dbReference type="GO" id="GO:0030968">
    <property type="term" value="P:endoplasmic reticulum unfolded protein response"/>
    <property type="evidence" value="ECO:0007669"/>
    <property type="project" value="TreeGrafter"/>
</dbReference>
<keyword evidence="6" id="KW-1185">Reference proteome</keyword>
<dbReference type="GO" id="GO:0000030">
    <property type="term" value="F:mannosyltransferase activity"/>
    <property type="evidence" value="ECO:0007669"/>
    <property type="project" value="TreeGrafter"/>
</dbReference>
<feature type="region of interest" description="Disordered" evidence="3">
    <location>
        <begin position="1"/>
        <end position="26"/>
    </location>
</feature>
<keyword evidence="4" id="KW-1133">Transmembrane helix</keyword>
<dbReference type="GO" id="GO:0035269">
    <property type="term" value="P:protein O-linked glycosylation via mannose"/>
    <property type="evidence" value="ECO:0007669"/>
    <property type="project" value="TreeGrafter"/>
</dbReference>
<evidence type="ECO:0000256" key="1">
    <source>
        <dbReference type="ARBA" id="ARBA00022737"/>
    </source>
</evidence>
<accession>A0A8J2LXQ5</accession>
<dbReference type="InterPro" id="IPR052346">
    <property type="entry name" value="O-mannosyl-transferase_TMTC"/>
</dbReference>
<evidence type="ECO:0000313" key="5">
    <source>
        <dbReference type="EMBL" id="CAG9530849.1"/>
    </source>
</evidence>
<dbReference type="PANTHER" id="PTHR44227:SF3">
    <property type="entry name" value="PROTEIN O-MANNOSYL-TRANSFERASE TMTC4"/>
    <property type="match status" value="1"/>
</dbReference>
<dbReference type="OrthoDB" id="1658288at2759"/>
<feature type="compositionally biased region" description="Basic residues" evidence="3">
    <location>
        <begin position="1"/>
        <end position="11"/>
    </location>
</feature>
<keyword evidence="1" id="KW-0677">Repeat</keyword>
<evidence type="ECO:0000256" key="2">
    <source>
        <dbReference type="ARBA" id="ARBA00022803"/>
    </source>
</evidence>
<dbReference type="AlphaFoldDB" id="A0A8J2LXQ5"/>
<keyword evidence="2" id="KW-0802">TPR repeat</keyword>
<dbReference type="GO" id="GO:0005783">
    <property type="term" value="C:endoplasmic reticulum"/>
    <property type="evidence" value="ECO:0007669"/>
    <property type="project" value="TreeGrafter"/>
</dbReference>
<reference evidence="5" key="1">
    <citation type="submission" date="2021-09" db="EMBL/GenBank/DDBJ databases">
        <authorList>
            <consortium name="Pathogen Informatics"/>
        </authorList>
    </citation>
    <scope>NUCLEOTIDE SEQUENCE</scope>
</reference>
<sequence length="104" mass="12037">MKWKRNSRKLQQKFPSSSGQQPSTTQQPDELITYFHLTIIIVAGILSFSGNIYGNFVFDDREAIINNRAIREIGKILESDFWGYPIRSPRSHKSYRPITTITFA</sequence>
<feature type="transmembrane region" description="Helical" evidence="4">
    <location>
        <begin position="31"/>
        <end position="53"/>
    </location>
</feature>
<protein>
    <submittedName>
        <fullName evidence="5">Uncharacterized protein</fullName>
    </submittedName>
</protein>
<evidence type="ECO:0000256" key="3">
    <source>
        <dbReference type="SAM" id="MobiDB-lite"/>
    </source>
</evidence>
<feature type="compositionally biased region" description="Low complexity" evidence="3">
    <location>
        <begin position="15"/>
        <end position="26"/>
    </location>
</feature>
<proteinExistence type="predicted"/>